<comment type="caution">
    <text evidence="2">The sequence shown here is derived from an EMBL/GenBank/DDBJ whole genome shotgun (WGS) entry which is preliminary data.</text>
</comment>
<keyword evidence="3" id="KW-1185">Reference proteome</keyword>
<dbReference type="Gene3D" id="3.20.20.190">
    <property type="entry name" value="Phosphatidylinositol (PI) phosphodiesterase"/>
    <property type="match status" value="1"/>
</dbReference>
<dbReference type="GO" id="GO:0008081">
    <property type="term" value="F:phosphoric diester hydrolase activity"/>
    <property type="evidence" value="ECO:0007669"/>
    <property type="project" value="InterPro"/>
</dbReference>
<evidence type="ECO:0008006" key="4">
    <source>
        <dbReference type="Google" id="ProtNLM"/>
    </source>
</evidence>
<sequence length="132" mass="14853">MIELAQAHAIPEIAVPIDCADAALMRQVREAGLDFGCFAAHTAAQIDRALALGIKVFTTDRPSLAIARRALHRGRRHDRHHAQRHPQELCRWRPGAARRVDGHPRRRIRGDRRPLGLRQVHASAHDRRAGDL</sequence>
<dbReference type="Proteomes" id="UP001428774">
    <property type="component" value="Unassembled WGS sequence"/>
</dbReference>
<dbReference type="GO" id="GO:0006629">
    <property type="term" value="P:lipid metabolic process"/>
    <property type="evidence" value="ECO:0007669"/>
    <property type="project" value="InterPro"/>
</dbReference>
<dbReference type="RefSeq" id="WP_347167699.1">
    <property type="nucleotide sequence ID" value="NZ_JBDNCH010000002.1"/>
</dbReference>
<dbReference type="InterPro" id="IPR017946">
    <property type="entry name" value="PLC-like_Pdiesterase_TIM-brl"/>
</dbReference>
<feature type="compositionally biased region" description="Basic and acidic residues" evidence="1">
    <location>
        <begin position="123"/>
        <end position="132"/>
    </location>
</feature>
<proteinExistence type="predicted"/>
<reference evidence="2 3" key="1">
    <citation type="submission" date="2024-05" db="EMBL/GenBank/DDBJ databases">
        <title>Genome sequence of Ponticoccus litoralis KCCM 90028.</title>
        <authorList>
            <person name="Kim J.M."/>
            <person name="Lee J.K."/>
            <person name="Choi B.J."/>
            <person name="Bayburt H."/>
            <person name="Baek J.H."/>
            <person name="Jeon C.O."/>
        </authorList>
    </citation>
    <scope>NUCLEOTIDE SEQUENCE [LARGE SCALE GENOMIC DNA]</scope>
    <source>
        <strain evidence="2 3">KCCM 90028</strain>
    </source>
</reference>
<feature type="region of interest" description="Disordered" evidence="1">
    <location>
        <begin position="95"/>
        <end position="132"/>
    </location>
</feature>
<accession>A0AAW9SQT7</accession>
<protein>
    <recommendedName>
        <fullName evidence="4">Glycerophosphoryl diester phosphodiesterase family protein</fullName>
    </recommendedName>
</protein>
<dbReference type="EMBL" id="JBDNCH010000002">
    <property type="protein sequence ID" value="MEN9062770.1"/>
    <property type="molecule type" value="Genomic_DNA"/>
</dbReference>
<evidence type="ECO:0000313" key="2">
    <source>
        <dbReference type="EMBL" id="MEN9062770.1"/>
    </source>
</evidence>
<organism evidence="2 3">
    <name type="scientific">Ponticoccus litoralis</name>
    <dbReference type="NCBI Taxonomy" id="422297"/>
    <lineage>
        <taxon>Bacteria</taxon>
        <taxon>Pseudomonadati</taxon>
        <taxon>Pseudomonadota</taxon>
        <taxon>Alphaproteobacteria</taxon>
        <taxon>Rhodobacterales</taxon>
        <taxon>Roseobacteraceae</taxon>
        <taxon>Ponticoccus</taxon>
    </lineage>
</organism>
<dbReference type="AlphaFoldDB" id="A0AAW9SQT7"/>
<gene>
    <name evidence="2" type="ORF">ABFB10_19050</name>
</gene>
<name>A0AAW9SQT7_9RHOB</name>
<evidence type="ECO:0000256" key="1">
    <source>
        <dbReference type="SAM" id="MobiDB-lite"/>
    </source>
</evidence>
<evidence type="ECO:0000313" key="3">
    <source>
        <dbReference type="Proteomes" id="UP001428774"/>
    </source>
</evidence>